<proteinExistence type="predicted"/>
<dbReference type="Proteomes" id="UP001296873">
    <property type="component" value="Unassembled WGS sequence"/>
</dbReference>
<reference evidence="1 2" key="1">
    <citation type="journal article" date="2020" name="Microorganisms">
        <title>Osmotic Adaptation and Compatible Solute Biosynthesis of Phototrophic Bacteria as Revealed from Genome Analyses.</title>
        <authorList>
            <person name="Imhoff J.F."/>
            <person name="Rahn T."/>
            <person name="Kunzel S."/>
            <person name="Keller A."/>
            <person name="Neulinger S.C."/>
        </authorList>
    </citation>
    <scope>NUCLEOTIDE SEQUENCE [LARGE SCALE GENOMIC DNA]</scope>
    <source>
        <strain evidence="1 2">DSM 9895</strain>
    </source>
</reference>
<sequence length="240" mass="26368">MRLEQLTAEQRASFLRAAVLEHFRTMLGLDGAARQRIRTSGLDGALVRRIAGEYKVGWGIPAGGEHPVADILLARRARWPVSLTDRCEFCIKLADEAVRQECTHGQQVSAMTKLMWFLQPEGWTMFDALAADALGIAHGSNIKRARRFYLTLEARDFLGAAQTINGVLAEHGADGLFGERILDKYMMLAARADQGSDVPWIRGLPELPHTLETAGGRQVLVIADAVLANLDAQSVLQPRA</sequence>
<keyword evidence="2" id="KW-1185">Reference proteome</keyword>
<dbReference type="EMBL" id="NRRL01000001">
    <property type="protein sequence ID" value="MBK1666695.1"/>
    <property type="molecule type" value="Genomic_DNA"/>
</dbReference>
<accession>A0ABS1DBA0</accession>
<gene>
    <name evidence="1" type="ORF">CKO28_01375</name>
</gene>
<evidence type="ECO:0000313" key="1">
    <source>
        <dbReference type="EMBL" id="MBK1666695.1"/>
    </source>
</evidence>
<organism evidence="1 2">
    <name type="scientific">Rhodovibrio sodomensis</name>
    <dbReference type="NCBI Taxonomy" id="1088"/>
    <lineage>
        <taxon>Bacteria</taxon>
        <taxon>Pseudomonadati</taxon>
        <taxon>Pseudomonadota</taxon>
        <taxon>Alphaproteobacteria</taxon>
        <taxon>Rhodospirillales</taxon>
        <taxon>Rhodovibrionaceae</taxon>
        <taxon>Rhodovibrio</taxon>
    </lineage>
</organism>
<name>A0ABS1DBA0_9PROT</name>
<protein>
    <submittedName>
        <fullName evidence="1">Uncharacterized protein</fullName>
    </submittedName>
</protein>
<dbReference type="RefSeq" id="WP_200338750.1">
    <property type="nucleotide sequence ID" value="NZ_NRRL01000001.1"/>
</dbReference>
<comment type="caution">
    <text evidence="1">The sequence shown here is derived from an EMBL/GenBank/DDBJ whole genome shotgun (WGS) entry which is preliminary data.</text>
</comment>
<evidence type="ECO:0000313" key="2">
    <source>
        <dbReference type="Proteomes" id="UP001296873"/>
    </source>
</evidence>